<evidence type="ECO:0000256" key="10">
    <source>
        <dbReference type="ARBA" id="ARBA00022833"/>
    </source>
</evidence>
<evidence type="ECO:0000256" key="2">
    <source>
        <dbReference type="ARBA" id="ARBA00009262"/>
    </source>
</evidence>
<keyword evidence="7 14" id="KW-0255">Endonuclease</keyword>
<proteinExistence type="inferred from homology"/>
<feature type="repeat" description="ANK" evidence="13">
    <location>
        <begin position="469"/>
        <end position="501"/>
    </location>
</feature>
<evidence type="ECO:0000256" key="12">
    <source>
        <dbReference type="ARBA" id="ARBA00023054"/>
    </source>
</evidence>
<comment type="caution">
    <text evidence="17">The sequence shown here is derived from an EMBL/GenBank/DDBJ whole genome shotgun (WGS) entry which is preliminary data.</text>
</comment>
<evidence type="ECO:0000256" key="13">
    <source>
        <dbReference type="PROSITE-ProRule" id="PRU00023"/>
    </source>
</evidence>
<keyword evidence="5" id="KW-0479">Metal-binding</keyword>
<feature type="compositionally biased region" description="Low complexity" evidence="15">
    <location>
        <begin position="57"/>
        <end position="66"/>
    </location>
</feature>
<feature type="non-terminal residue" evidence="17">
    <location>
        <position position="648"/>
    </location>
</feature>
<evidence type="ECO:0000256" key="1">
    <source>
        <dbReference type="ARBA" id="ARBA00004496"/>
    </source>
</evidence>
<dbReference type="PANTHER" id="PTHR16036:SF2">
    <property type="entry name" value="TRNA ENDONUCLEASE ANKZF1"/>
    <property type="match status" value="1"/>
</dbReference>
<evidence type="ECO:0000256" key="11">
    <source>
        <dbReference type="ARBA" id="ARBA00023043"/>
    </source>
</evidence>
<dbReference type="Gene3D" id="1.25.40.20">
    <property type="entry name" value="Ankyrin repeat-containing domain"/>
    <property type="match status" value="1"/>
</dbReference>
<keyword evidence="4 14" id="KW-0540">Nuclease</keyword>
<evidence type="ECO:0000256" key="3">
    <source>
        <dbReference type="ARBA" id="ARBA00022490"/>
    </source>
</evidence>
<keyword evidence="6" id="KW-0677">Repeat</keyword>
<dbReference type="SUPFAM" id="SSF48403">
    <property type="entry name" value="Ankyrin repeat"/>
    <property type="match status" value="1"/>
</dbReference>
<feature type="region of interest" description="Disordered" evidence="15">
    <location>
        <begin position="547"/>
        <end position="574"/>
    </location>
</feature>
<dbReference type="Proteomes" id="UP000557426">
    <property type="component" value="Unassembled WGS sequence"/>
</dbReference>
<feature type="non-terminal residue" evidence="17">
    <location>
        <position position="1"/>
    </location>
</feature>
<keyword evidence="3 14" id="KW-0963">Cytoplasm</keyword>
<dbReference type="GO" id="GO:0008270">
    <property type="term" value="F:zinc ion binding"/>
    <property type="evidence" value="ECO:0007669"/>
    <property type="project" value="UniProtKB-KW"/>
</dbReference>
<evidence type="ECO:0000259" key="16">
    <source>
        <dbReference type="PROSITE" id="PS52044"/>
    </source>
</evidence>
<feature type="compositionally biased region" description="Acidic residues" evidence="15">
    <location>
        <begin position="335"/>
        <end position="345"/>
    </location>
</feature>
<evidence type="ECO:0000256" key="9">
    <source>
        <dbReference type="ARBA" id="ARBA00022801"/>
    </source>
</evidence>
<keyword evidence="11 13" id="KW-0040">ANK repeat</keyword>
<dbReference type="PANTHER" id="PTHR16036">
    <property type="entry name" value="ANKYRIN REPEAT AND ZINC FINGER DOMAIN-CONTAINING PROTEIN 1"/>
    <property type="match status" value="1"/>
</dbReference>
<protein>
    <submittedName>
        <fullName evidence="17">ANKZ1 protein</fullName>
    </submittedName>
</protein>
<dbReference type="PROSITE" id="PS50088">
    <property type="entry name" value="ANK_REPEAT"/>
    <property type="match status" value="1"/>
</dbReference>
<evidence type="ECO:0000313" key="18">
    <source>
        <dbReference type="Proteomes" id="UP000557426"/>
    </source>
</evidence>
<feature type="domain" description="VLRF1" evidence="16">
    <location>
        <begin position="145"/>
        <end position="288"/>
    </location>
</feature>
<accession>A0A7L3G0Q5</accession>
<sequence length="648" mass="72457">EVPERMCCSTCGQAFGSREEQTEHYRLDWHRFNLKQRLLGRQMLPVEVFEEKIRTGDVSSISGSDSDSSDESSEPEVLPAASDSAGPPPAPRSHKVLLRNAKGQLISLYRCVLGTRKASYSGVSVSQGDAEEPVELTALLQSLGASTCWVVLMMGGGHFAGAVFRGPEVEQHKTFHRYTVRARRGTAQGLRDAQTPGSAPRSAGASLRRYNEAALLKDIQDLLAAWAQHLEEAQRIFLRAPRHNRALLFGGKNPPLSRDDPRVCHIPLSTRRATLREVLRVHATLASLQVYGKDTPLEDITGSPQKIWQQRRRKAELDPPREDTGAPVLSPPSAPEEEEEEEENLTGELETVEMTLGTLDLREFEVMPKRNRKRRKKRDKKVEKGPRFNCAVCFLEHRSAQGAIRLPSSSSPLGDPQTQLRDALFTACKTGDVGTLRHLLGVPESRGLPGDSKDGEGAQPLLNQPVDEHGWTLLHVAARAGKAEAVCLLLEVGADPALRDGQERTPYCVSADRPTRNAFRKFMVDHPDKYDYARAKVPSPLTQEMEAKKLEKKRAQKAQRKQREQLQREEQQRWEREQEEKQRFAALSDREKRALAAEGRLAAQLQDTGTTLGNISRCWQCGESLLGRIPFHYLDFSFCSTACLQTHR</sequence>
<dbReference type="Pfam" id="PF18826">
    <property type="entry name" value="bVLRF1"/>
    <property type="match status" value="1"/>
</dbReference>
<dbReference type="EMBL" id="VZTU01034637">
    <property type="protein sequence ID" value="NXT85948.1"/>
    <property type="molecule type" value="Genomic_DNA"/>
</dbReference>
<dbReference type="AlphaFoldDB" id="A0A7L3G0Q5"/>
<keyword evidence="18" id="KW-1185">Reference proteome</keyword>
<evidence type="ECO:0000256" key="5">
    <source>
        <dbReference type="ARBA" id="ARBA00022723"/>
    </source>
</evidence>
<feature type="active site" evidence="14">
    <location>
        <position position="188"/>
    </location>
</feature>
<evidence type="ECO:0000256" key="14">
    <source>
        <dbReference type="PROSITE-ProRule" id="PRU01389"/>
    </source>
</evidence>
<reference evidence="17 18" key="1">
    <citation type="submission" date="2019-09" db="EMBL/GenBank/DDBJ databases">
        <title>Bird 10,000 Genomes (B10K) Project - Family phase.</title>
        <authorList>
            <person name="Zhang G."/>
        </authorList>
    </citation>
    <scope>NUCLEOTIDE SEQUENCE [LARGE SCALE GENOMIC DNA]</scope>
    <source>
        <strain evidence="17">B10K-DU-011-47</strain>
        <tissue evidence="17">Mixed tissue sample</tissue>
    </source>
</reference>
<name>A0A7L3G0Q5_9GRUI</name>
<dbReference type="PROSITE" id="PS00028">
    <property type="entry name" value="ZINC_FINGER_C2H2_1"/>
    <property type="match status" value="1"/>
</dbReference>
<comment type="domain">
    <text evidence="14">The VLRF1 domain mediates binding to the 60S ribosomal subunit.</text>
</comment>
<feature type="region of interest" description="Disordered" evidence="15">
    <location>
        <begin position="441"/>
        <end position="461"/>
    </location>
</feature>
<feature type="region of interest" description="Disordered" evidence="15">
    <location>
        <begin position="295"/>
        <end position="348"/>
    </location>
</feature>
<keyword evidence="12" id="KW-0175">Coiled coil</keyword>
<organism evidence="17 18">
    <name type="scientific">Zapornia atra</name>
    <name type="common">Henderson crake</name>
    <dbReference type="NCBI Taxonomy" id="2585822"/>
    <lineage>
        <taxon>Eukaryota</taxon>
        <taxon>Metazoa</taxon>
        <taxon>Chordata</taxon>
        <taxon>Craniata</taxon>
        <taxon>Vertebrata</taxon>
        <taxon>Euteleostomi</taxon>
        <taxon>Archelosauria</taxon>
        <taxon>Archosauria</taxon>
        <taxon>Dinosauria</taxon>
        <taxon>Saurischia</taxon>
        <taxon>Theropoda</taxon>
        <taxon>Coelurosauria</taxon>
        <taxon>Aves</taxon>
        <taxon>Neognathae</taxon>
        <taxon>Neoaves</taxon>
        <taxon>Gruiformes</taxon>
        <taxon>Rallidae</taxon>
        <taxon>Zapornia</taxon>
    </lineage>
</organism>
<dbReference type="InterPro" id="IPR002110">
    <property type="entry name" value="Ankyrin_rpt"/>
</dbReference>
<keyword evidence="8" id="KW-0863">Zinc-finger</keyword>
<dbReference type="InterPro" id="IPR041540">
    <property type="entry name" value="VATC"/>
</dbReference>
<dbReference type="GO" id="GO:0036503">
    <property type="term" value="P:ERAD pathway"/>
    <property type="evidence" value="ECO:0007669"/>
    <property type="project" value="TreeGrafter"/>
</dbReference>
<comment type="similarity">
    <text evidence="2 14">Belongs to the ANKZF1/VMS1 family.</text>
</comment>
<dbReference type="PROSITE" id="PS50297">
    <property type="entry name" value="ANK_REP_REGION"/>
    <property type="match status" value="1"/>
</dbReference>
<dbReference type="PROSITE" id="PS52044">
    <property type="entry name" value="VLRF1"/>
    <property type="match status" value="1"/>
</dbReference>
<gene>
    <name evidence="17" type="primary">Ankzf1</name>
    <name evidence="17" type="ORF">ZAPATR_R08339</name>
</gene>
<evidence type="ECO:0000256" key="7">
    <source>
        <dbReference type="ARBA" id="ARBA00022759"/>
    </source>
</evidence>
<dbReference type="InterPro" id="IPR041175">
    <property type="entry name" value="VLRF1/Vms1"/>
</dbReference>
<evidence type="ECO:0000256" key="15">
    <source>
        <dbReference type="SAM" id="MobiDB-lite"/>
    </source>
</evidence>
<comment type="subcellular location">
    <subcellularLocation>
        <location evidence="1">Cytoplasm</location>
    </subcellularLocation>
</comment>
<dbReference type="InterPro" id="IPR036770">
    <property type="entry name" value="Ankyrin_rpt-contain_sf"/>
</dbReference>
<evidence type="ECO:0000256" key="4">
    <source>
        <dbReference type="ARBA" id="ARBA00022722"/>
    </source>
</evidence>
<feature type="compositionally biased region" description="Basic and acidic residues" evidence="15">
    <location>
        <begin position="315"/>
        <end position="324"/>
    </location>
</feature>
<feature type="compositionally biased region" description="Basic residues" evidence="15">
    <location>
        <begin position="550"/>
        <end position="560"/>
    </location>
</feature>
<dbReference type="Pfam" id="PF12796">
    <property type="entry name" value="Ank_2"/>
    <property type="match status" value="1"/>
</dbReference>
<dbReference type="InterPro" id="IPR013087">
    <property type="entry name" value="Znf_C2H2_type"/>
</dbReference>
<dbReference type="Pfam" id="PF18716">
    <property type="entry name" value="VATC"/>
    <property type="match status" value="1"/>
</dbReference>
<evidence type="ECO:0000256" key="8">
    <source>
        <dbReference type="ARBA" id="ARBA00022771"/>
    </source>
</evidence>
<keyword evidence="10" id="KW-0862">Zinc</keyword>
<evidence type="ECO:0000313" key="17">
    <source>
        <dbReference type="EMBL" id="NXT85948.1"/>
    </source>
</evidence>
<keyword evidence="9 14" id="KW-0378">Hydrolase</keyword>
<dbReference type="GO" id="GO:0004519">
    <property type="term" value="F:endonuclease activity"/>
    <property type="evidence" value="ECO:0007669"/>
    <property type="project" value="UniProtKB-KW"/>
</dbReference>
<evidence type="ECO:0000256" key="6">
    <source>
        <dbReference type="ARBA" id="ARBA00022737"/>
    </source>
</evidence>
<dbReference type="GO" id="GO:0016787">
    <property type="term" value="F:hydrolase activity"/>
    <property type="evidence" value="ECO:0007669"/>
    <property type="project" value="UniProtKB-KW"/>
</dbReference>
<dbReference type="InterPro" id="IPR047139">
    <property type="entry name" value="ANKZ1/VMS1"/>
</dbReference>
<dbReference type="SMART" id="SM00248">
    <property type="entry name" value="ANK"/>
    <property type="match status" value="2"/>
</dbReference>
<feature type="compositionally biased region" description="Basic and acidic residues" evidence="15">
    <location>
        <begin position="561"/>
        <end position="574"/>
    </location>
</feature>
<dbReference type="GO" id="GO:0005737">
    <property type="term" value="C:cytoplasm"/>
    <property type="evidence" value="ECO:0007669"/>
    <property type="project" value="UniProtKB-SubCell"/>
</dbReference>
<feature type="region of interest" description="Disordered" evidence="15">
    <location>
        <begin position="57"/>
        <end position="94"/>
    </location>
</feature>